<gene>
    <name evidence="2" type="ORF">CH376_05625</name>
    <name evidence="1" type="ORF">CH380_16845</name>
</gene>
<evidence type="ECO:0000313" key="3">
    <source>
        <dbReference type="Proteomes" id="UP000232149"/>
    </source>
</evidence>
<keyword evidence="3" id="KW-1185">Reference proteome</keyword>
<dbReference type="EMBL" id="NPDU01000010">
    <property type="protein sequence ID" value="PJZ62965.1"/>
    <property type="molecule type" value="Genomic_DNA"/>
</dbReference>
<dbReference type="Proteomes" id="UP000232149">
    <property type="component" value="Unassembled WGS sequence"/>
</dbReference>
<organism evidence="1 4">
    <name type="scientific">Leptospira adleri</name>
    <dbReference type="NCBI Taxonomy" id="2023186"/>
    <lineage>
        <taxon>Bacteria</taxon>
        <taxon>Pseudomonadati</taxon>
        <taxon>Spirochaetota</taxon>
        <taxon>Spirochaetia</taxon>
        <taxon>Leptospirales</taxon>
        <taxon>Leptospiraceae</taxon>
        <taxon>Leptospira</taxon>
    </lineage>
</organism>
<dbReference type="EMBL" id="NPDV01000016">
    <property type="protein sequence ID" value="PJZ52103.1"/>
    <property type="molecule type" value="Genomic_DNA"/>
</dbReference>
<proteinExistence type="predicted"/>
<dbReference type="Gene3D" id="3.40.50.1820">
    <property type="entry name" value="alpha/beta hydrolase"/>
    <property type="match status" value="1"/>
</dbReference>
<evidence type="ECO:0000313" key="4">
    <source>
        <dbReference type="Proteomes" id="UP000232188"/>
    </source>
</evidence>
<evidence type="ECO:0008006" key="5">
    <source>
        <dbReference type="Google" id="ProtNLM"/>
    </source>
</evidence>
<evidence type="ECO:0000313" key="2">
    <source>
        <dbReference type="EMBL" id="PJZ62965.1"/>
    </source>
</evidence>
<comment type="caution">
    <text evidence="1">The sequence shown here is derived from an EMBL/GenBank/DDBJ whole genome shotgun (WGS) entry which is preliminary data.</text>
</comment>
<sequence>MIRKPIKKRNKMGKRHFSKTVSFPVNQVELRGDIVVPEGADLLVIHILEEEHSRFADRLSKLSNALNGKKIATFFLHGLLTEKESQISINRLDEELLCDRLISVTEWLKSHELTKDMKFGFVGLSVYADRFLRAGLRLKNQIESFVFIGEIPPLNIVFCEVPILNIIGALNSKGVDSNKTTFMKIESPQKKITVIEGSPSHFEDPQKWNQVTKTAIDWFSDPQSRVHA</sequence>
<name>A0A2M9YKM7_9LEPT</name>
<dbReference type="InterPro" id="IPR029058">
    <property type="entry name" value="AB_hydrolase_fold"/>
</dbReference>
<accession>A0A2M9YKM7</accession>
<evidence type="ECO:0000313" key="1">
    <source>
        <dbReference type="EMBL" id="PJZ52103.1"/>
    </source>
</evidence>
<reference evidence="3 4" key="1">
    <citation type="submission" date="2017-07" db="EMBL/GenBank/DDBJ databases">
        <title>Leptospira spp. isolated from tropical soils.</title>
        <authorList>
            <person name="Thibeaux R."/>
            <person name="Iraola G."/>
            <person name="Ferres I."/>
            <person name="Bierque E."/>
            <person name="Girault D."/>
            <person name="Soupe-Gilbert M.-E."/>
            <person name="Picardeau M."/>
            <person name="Goarant C."/>
        </authorList>
    </citation>
    <scope>NUCLEOTIDE SEQUENCE [LARGE SCALE GENOMIC DNA]</scope>
    <source>
        <strain evidence="1 4">FH2-B-C1</strain>
        <strain evidence="2 3">FH2-B-D1</strain>
    </source>
</reference>
<dbReference type="Proteomes" id="UP000232188">
    <property type="component" value="Unassembled WGS sequence"/>
</dbReference>
<dbReference type="AlphaFoldDB" id="A0A2M9YKM7"/>
<protein>
    <recommendedName>
        <fullName evidence="5">Dienelactone hydrolase</fullName>
    </recommendedName>
</protein>